<reference evidence="2 3" key="1">
    <citation type="submission" date="2023-06" db="EMBL/GenBank/DDBJ databases">
        <title>Roseiconus lacunae JC819 isolated from Gulf of Mannar region, Tamil Nadu.</title>
        <authorList>
            <person name="Pk S."/>
            <person name="Ch S."/>
            <person name="Ch V.R."/>
        </authorList>
    </citation>
    <scope>NUCLEOTIDE SEQUENCE [LARGE SCALE GENOMIC DNA]</scope>
    <source>
        <strain evidence="2 3">JC819</strain>
    </source>
</reference>
<name>A0ABT7PCI8_9BACT</name>
<evidence type="ECO:0000313" key="3">
    <source>
        <dbReference type="Proteomes" id="UP001239462"/>
    </source>
</evidence>
<proteinExistence type="predicted"/>
<keyword evidence="3" id="KW-1185">Reference proteome</keyword>
<dbReference type="EMBL" id="JASZZN010000001">
    <property type="protein sequence ID" value="MDM4014205.1"/>
    <property type="molecule type" value="Genomic_DNA"/>
</dbReference>
<dbReference type="Proteomes" id="UP001239462">
    <property type="component" value="Unassembled WGS sequence"/>
</dbReference>
<organism evidence="2 3">
    <name type="scientific">Roseiconus lacunae</name>
    <dbReference type="NCBI Taxonomy" id="2605694"/>
    <lineage>
        <taxon>Bacteria</taxon>
        <taxon>Pseudomonadati</taxon>
        <taxon>Planctomycetota</taxon>
        <taxon>Planctomycetia</taxon>
        <taxon>Pirellulales</taxon>
        <taxon>Pirellulaceae</taxon>
        <taxon>Roseiconus</taxon>
    </lineage>
</organism>
<feature type="compositionally biased region" description="Basic and acidic residues" evidence="1">
    <location>
        <begin position="1"/>
        <end position="12"/>
    </location>
</feature>
<gene>
    <name evidence="2" type="ORF">QTN89_02100</name>
</gene>
<evidence type="ECO:0000256" key="1">
    <source>
        <dbReference type="SAM" id="MobiDB-lite"/>
    </source>
</evidence>
<feature type="region of interest" description="Disordered" evidence="1">
    <location>
        <begin position="1"/>
        <end position="35"/>
    </location>
</feature>
<comment type="caution">
    <text evidence="2">The sequence shown here is derived from an EMBL/GenBank/DDBJ whole genome shotgun (WGS) entry which is preliminary data.</text>
</comment>
<sequence>MSGDRYRGERSAAGENLSGEELAAGESPYGGGKKQRLVSPLFFDHRF</sequence>
<protein>
    <submittedName>
        <fullName evidence="2">Uncharacterized protein</fullName>
    </submittedName>
</protein>
<dbReference type="RefSeq" id="WP_289161972.1">
    <property type="nucleotide sequence ID" value="NZ_CP141221.1"/>
</dbReference>
<evidence type="ECO:0000313" key="2">
    <source>
        <dbReference type="EMBL" id="MDM4014205.1"/>
    </source>
</evidence>
<accession>A0ABT7PCI8</accession>